<reference evidence="2" key="1">
    <citation type="submission" date="2011-10" db="EMBL/GenBank/DDBJ databases">
        <title>The complete genome of chromosome of Thermovirga lienii DSM 17291.</title>
        <authorList>
            <consortium name="US DOE Joint Genome Institute (JGI-PGF)"/>
            <person name="Lucas S."/>
            <person name="Copeland A."/>
            <person name="Lapidus A."/>
            <person name="Glavina del Rio T."/>
            <person name="Dalin E."/>
            <person name="Tice H."/>
            <person name="Bruce D."/>
            <person name="Goodwin L."/>
            <person name="Pitluck S."/>
            <person name="Peters L."/>
            <person name="Mikhailova N."/>
            <person name="Saunders E."/>
            <person name="Kyrpides N."/>
            <person name="Mavromatis K."/>
            <person name="Ivanova N."/>
            <person name="Last F.I."/>
            <person name="Brettin T."/>
            <person name="Detter J.C."/>
            <person name="Han C."/>
            <person name="Larimer F."/>
            <person name="Land M."/>
            <person name="Hauser L."/>
            <person name="Markowitz V."/>
            <person name="Cheng J.-F."/>
            <person name="Hugenholtz P."/>
            <person name="Woyke T."/>
            <person name="Wu D."/>
            <person name="Spring S."/>
            <person name="Schroeder M."/>
            <person name="Brambilla E.-M."/>
            <person name="Klenk H.-P."/>
            <person name="Eisen J.A."/>
        </authorList>
    </citation>
    <scope>NUCLEOTIDE SEQUENCE [LARGE SCALE GENOMIC DNA]</scope>
    <source>
        <strain evidence="2">ATCC BAA-1197 / DSM 17291 / Cas60314</strain>
    </source>
</reference>
<dbReference type="KEGG" id="tli:Tlie_0124"/>
<evidence type="ECO:0000313" key="2">
    <source>
        <dbReference type="Proteomes" id="UP000005868"/>
    </source>
</evidence>
<reference evidence="1 2" key="2">
    <citation type="journal article" date="2012" name="Stand. Genomic Sci.">
        <title>Genome sequence of the moderately thermophilic, amino-acid-degrading and sulfur-reducing bacterium Thermovirga lienii type strain (Cas60314(T)).</title>
        <authorList>
            <person name="Goker M."/>
            <person name="Saunders E."/>
            <person name="Lapidus A."/>
            <person name="Nolan M."/>
            <person name="Lucas S."/>
            <person name="Hammon N."/>
            <person name="Deshpande S."/>
            <person name="Cheng J.F."/>
            <person name="Han C."/>
            <person name="Tapia R."/>
            <person name="Goodwin L.A."/>
            <person name="Pitluck S."/>
            <person name="Liolios K."/>
            <person name="Mavromatis K."/>
            <person name="Pagani I."/>
            <person name="Ivanova N."/>
            <person name="Mikhailova N."/>
            <person name="Pati A."/>
            <person name="Chen A."/>
            <person name="Palaniappan K."/>
            <person name="Land M."/>
            <person name="Chang Y.J."/>
            <person name="Jeffries C.D."/>
            <person name="Brambilla E.M."/>
            <person name="Rohde M."/>
            <person name="Spring S."/>
            <person name="Detter J.C."/>
            <person name="Woyke T."/>
            <person name="Bristow J."/>
            <person name="Eisen J.A."/>
            <person name="Markowitz V."/>
            <person name="Hugenholtz P."/>
            <person name="Kyrpides N.C."/>
            <person name="Klenk H.P."/>
        </authorList>
    </citation>
    <scope>NUCLEOTIDE SEQUENCE [LARGE SCALE GENOMIC DNA]</scope>
    <source>
        <strain evidence="2">ATCC BAA-1197 / DSM 17291 / Cas60314</strain>
    </source>
</reference>
<protein>
    <submittedName>
        <fullName evidence="1">Uncharacterized protein</fullName>
    </submittedName>
</protein>
<organism evidence="1 2">
    <name type="scientific">Thermovirga lienii (strain ATCC BAA-1197 / DSM 17291 / Cas60314)</name>
    <dbReference type="NCBI Taxonomy" id="580340"/>
    <lineage>
        <taxon>Bacteria</taxon>
        <taxon>Thermotogati</taxon>
        <taxon>Synergistota</taxon>
        <taxon>Synergistia</taxon>
        <taxon>Synergistales</taxon>
        <taxon>Thermovirgaceae</taxon>
        <taxon>Thermovirga</taxon>
    </lineage>
</organism>
<dbReference type="STRING" id="580340.Tlie_0124"/>
<keyword evidence="2" id="KW-1185">Reference proteome</keyword>
<name>G7V5W5_THELD</name>
<sequence>MYPCFLPDELLTFFFEEGLLFLFSCDTVLAVLLKIQGVNLLSQINKPEQENNLSEPAFVDASGKYIDASDYSSLKFRLPALDIMLQTMIEKAESRRLIVPQTYGVGDVFIERIDPTGAAWKIWQQKTSNNGTKTYYPAIRFFYDPKKGTIRPIDYRDKMVHLEGRSKTTQLLIASFMAYWFTTLMAISHLCSKGPKDEKE</sequence>
<accession>G7V5W5</accession>
<gene>
    <name evidence="1" type="ordered locus">Tlie_0124</name>
</gene>
<dbReference type="HOGENOM" id="CLU_1365665_0_0_0"/>
<evidence type="ECO:0000313" key="1">
    <source>
        <dbReference type="EMBL" id="AER65870.1"/>
    </source>
</evidence>
<dbReference type="Proteomes" id="UP000005868">
    <property type="component" value="Chromosome"/>
</dbReference>
<dbReference type="EMBL" id="CP003096">
    <property type="protein sequence ID" value="AER65870.1"/>
    <property type="molecule type" value="Genomic_DNA"/>
</dbReference>
<proteinExistence type="predicted"/>
<dbReference type="AlphaFoldDB" id="G7V5W5"/>